<reference evidence="1 2" key="1">
    <citation type="submission" date="2019-08" db="EMBL/GenBank/DDBJ databases">
        <authorList>
            <person name="Alioto T."/>
            <person name="Alioto T."/>
            <person name="Gomez Garrido J."/>
        </authorList>
    </citation>
    <scope>NUCLEOTIDE SEQUENCE [LARGE SCALE GENOMIC DNA]</scope>
</reference>
<protein>
    <submittedName>
        <fullName evidence="1">Uncharacterized protein</fullName>
    </submittedName>
</protein>
<accession>A0A5E4NAR9</accession>
<sequence>MAKVKQKAQTDTPQQILAYIRPSSISGWSYPSCYLYKTQKRNMLNVRQKAARAMSCPTNTYDSVIPKKYLLIVTGE</sequence>
<evidence type="ECO:0000313" key="2">
    <source>
        <dbReference type="Proteomes" id="UP000325440"/>
    </source>
</evidence>
<organism evidence="1 2">
    <name type="scientific">Cinara cedri</name>
    <dbReference type="NCBI Taxonomy" id="506608"/>
    <lineage>
        <taxon>Eukaryota</taxon>
        <taxon>Metazoa</taxon>
        <taxon>Ecdysozoa</taxon>
        <taxon>Arthropoda</taxon>
        <taxon>Hexapoda</taxon>
        <taxon>Insecta</taxon>
        <taxon>Pterygota</taxon>
        <taxon>Neoptera</taxon>
        <taxon>Paraneoptera</taxon>
        <taxon>Hemiptera</taxon>
        <taxon>Sternorrhyncha</taxon>
        <taxon>Aphidomorpha</taxon>
        <taxon>Aphidoidea</taxon>
        <taxon>Aphididae</taxon>
        <taxon>Lachninae</taxon>
        <taxon>Cinara</taxon>
    </lineage>
</organism>
<dbReference type="AlphaFoldDB" id="A0A5E4NAR9"/>
<dbReference type="EMBL" id="CABPRJ010001896">
    <property type="protein sequence ID" value="VVC39547.1"/>
    <property type="molecule type" value="Genomic_DNA"/>
</dbReference>
<evidence type="ECO:0000313" key="1">
    <source>
        <dbReference type="EMBL" id="VVC39547.1"/>
    </source>
</evidence>
<gene>
    <name evidence="1" type="ORF">CINCED_3A025087</name>
</gene>
<dbReference type="Proteomes" id="UP000325440">
    <property type="component" value="Unassembled WGS sequence"/>
</dbReference>
<proteinExistence type="predicted"/>
<name>A0A5E4NAR9_9HEMI</name>
<keyword evidence="2" id="KW-1185">Reference proteome</keyword>